<dbReference type="PRINTS" id="PR00457">
    <property type="entry name" value="ANPEROXIDASE"/>
</dbReference>
<evidence type="ECO:0000256" key="4">
    <source>
        <dbReference type="ARBA" id="ARBA00023180"/>
    </source>
</evidence>
<evidence type="ECO:0000256" key="1">
    <source>
        <dbReference type="ARBA" id="ARBA00004613"/>
    </source>
</evidence>
<organism evidence="8 9">
    <name type="scientific">Clytia hemisphaerica</name>
    <dbReference type="NCBI Taxonomy" id="252671"/>
    <lineage>
        <taxon>Eukaryota</taxon>
        <taxon>Metazoa</taxon>
        <taxon>Cnidaria</taxon>
        <taxon>Hydrozoa</taxon>
        <taxon>Hydroidolina</taxon>
        <taxon>Leptothecata</taxon>
        <taxon>Obeliida</taxon>
        <taxon>Clytiidae</taxon>
        <taxon>Clytia</taxon>
    </lineage>
</organism>
<accession>A0A7M5WVT8</accession>
<comment type="subcellular location">
    <subcellularLocation>
        <location evidence="1">Secreted</location>
    </subcellularLocation>
</comment>
<protein>
    <submittedName>
        <fullName evidence="8">Uncharacterized protein</fullName>
    </submittedName>
</protein>
<evidence type="ECO:0000313" key="9">
    <source>
        <dbReference type="Proteomes" id="UP000594262"/>
    </source>
</evidence>
<keyword evidence="9" id="KW-1185">Reference proteome</keyword>
<keyword evidence="5" id="KW-0349">Heme</keyword>
<feature type="region of interest" description="Disordered" evidence="6">
    <location>
        <begin position="1085"/>
        <end position="1129"/>
    </location>
</feature>
<feature type="compositionally biased region" description="Acidic residues" evidence="6">
    <location>
        <begin position="1117"/>
        <end position="1129"/>
    </location>
</feature>
<keyword evidence="3 7" id="KW-0732">Signal</keyword>
<dbReference type="GeneID" id="136820037"/>
<evidence type="ECO:0000256" key="5">
    <source>
        <dbReference type="PIRSR" id="PIRSR619791-2"/>
    </source>
</evidence>
<dbReference type="Pfam" id="PF03098">
    <property type="entry name" value="An_peroxidase"/>
    <property type="match status" value="1"/>
</dbReference>
<dbReference type="RefSeq" id="XP_066932373.1">
    <property type="nucleotide sequence ID" value="XM_067076272.1"/>
</dbReference>
<dbReference type="GO" id="GO:0005576">
    <property type="term" value="C:extracellular region"/>
    <property type="evidence" value="ECO:0007669"/>
    <property type="project" value="UniProtKB-SubCell"/>
</dbReference>
<evidence type="ECO:0000313" key="8">
    <source>
        <dbReference type="EnsemblMetazoa" id="CLYHEMP013939.1"/>
    </source>
</evidence>
<evidence type="ECO:0000256" key="3">
    <source>
        <dbReference type="ARBA" id="ARBA00022729"/>
    </source>
</evidence>
<dbReference type="GO" id="GO:0004601">
    <property type="term" value="F:peroxidase activity"/>
    <property type="evidence" value="ECO:0007669"/>
    <property type="project" value="InterPro"/>
</dbReference>
<dbReference type="InterPro" id="IPR037120">
    <property type="entry name" value="Haem_peroxidase_sf_animal"/>
</dbReference>
<dbReference type="PROSITE" id="PS50292">
    <property type="entry name" value="PEROXIDASE_3"/>
    <property type="match status" value="1"/>
</dbReference>
<feature type="binding site" description="axial binding residue" evidence="5">
    <location>
        <position position="821"/>
    </location>
    <ligand>
        <name>heme b</name>
        <dbReference type="ChEBI" id="CHEBI:60344"/>
    </ligand>
    <ligandPart>
        <name>Fe</name>
        <dbReference type="ChEBI" id="CHEBI:18248"/>
    </ligandPart>
</feature>
<dbReference type="Gene3D" id="1.10.640.10">
    <property type="entry name" value="Haem peroxidase domain superfamily, animal type"/>
    <property type="match status" value="1"/>
</dbReference>
<feature type="chain" id="PRO_5029716220" evidence="7">
    <location>
        <begin position="22"/>
        <end position="1152"/>
    </location>
</feature>
<dbReference type="InterPro" id="IPR019791">
    <property type="entry name" value="Haem_peroxidase_animal"/>
</dbReference>
<dbReference type="SUPFAM" id="SSF48113">
    <property type="entry name" value="Heme-dependent peroxidases"/>
    <property type="match status" value="1"/>
</dbReference>
<proteinExistence type="predicted"/>
<name>A0A7M5WVT8_9CNID</name>
<evidence type="ECO:0000256" key="7">
    <source>
        <dbReference type="SAM" id="SignalP"/>
    </source>
</evidence>
<dbReference type="FunFam" id="1.10.640.10:FF:000003">
    <property type="entry name" value="chorion peroxidase"/>
    <property type="match status" value="1"/>
</dbReference>
<dbReference type="AlphaFoldDB" id="A0A7M5WVT8"/>
<dbReference type="CDD" id="cd09823">
    <property type="entry name" value="peroxinectin_like"/>
    <property type="match status" value="1"/>
</dbReference>
<sequence>MTRIILILLQLGLLFVGLAHAYNINEGPRATRHHLVKIIPSLSPTWFVSFELKPENTIGGWANILHFTTGGDIGHHGYRVPAVWFHSNSNRLHICSSAGTNANRCYDSPNLQKNQYSRIEIMLIQIHLKYYFIINLNGKRVFNVLNTHARYYRDVKVYQSDPWYNAAHARVRNLIHKNLNSVFRLTKNNLIQIYKQYHNQYDIAFSIKPFGKVRSWANIIHLTQGGNHGKYGDRIPAVWFYPGTNRLAICSAVSNNHNYCYSGSGNIPTNRYTHIRIVQKLESHGRYIYRIYIDGKLVRAVVNTRPNTFYNVRTYLSDPWYTQALAYVTNLKITLSNSAGFQLQKGRLIDFIPQVEQQYYLSFEIKPGPRIIRHWGSIVHLTIHGNHGKLGERIPAVWFHPRTRALHICSALGTNVNYCYNTENLPTNRFTHVMIRQTYDSSKNIYNYIITIDGLVKKIARNTRPTIFKNVKMWAADPWHHAADAIVRNLVFKNLPYGYSYENCQRPTPRHSCHYASSIKSYRSVDGGCNNLKHPTLGAAHTPLRRILKAEYARDGNHDTPRGFPNTDPVLPPPNLVTQQCFLTETTSSRSSTPSPSTLFMTFGQFLDHDFALSHHADCKQRCNDFKAWQSPCFPILFNNRDSQCSMNGRSFAVCSKRAYLDDRQQSNDISAFIDASNVYSNDPARFQKIRDNKNGKLKMMSNGLLPIDRNFGQHRCKIKGGCSLAGEQRVDENMALSSMHTLWAREHNRLVAGLKKINPGWNNERLFQEARKIVGAVMQHIVYTEYVPLLVKLTPYKGYNSHVDPSIINAFSHAAFRYGHSLVPNHFEQLDKGYNKKYEPVLLQEAFRNRHLINIRGIEPTMFGLLKNKTRNVDDRFAFSLARKLFIPVGHSGHLDLTALNVQRGRDHGLPGYNAYRKLCRLPTLKSWADVHRTLIAGVGAKLQRVYKHPNDIDLFIGGISERNGHGYQVGPLFQCIFKQQFEALRGGDRFFYLNHGVFTTAQLHAIKKVSMATVLCNNLKGIVSVQPKALWEATGHNIRKVCFGGAIHQLDLNAWKGAQNDCPENDMVKDEDVSNEELQDEIDEAKEQENEENDSEYEEIVADDDSENDMANASENDEMSPDISDEEFSIKAKEIEKELLSDEQRNEINN</sequence>
<feature type="compositionally biased region" description="Acidic residues" evidence="6">
    <location>
        <begin position="1085"/>
        <end position="1110"/>
    </location>
</feature>
<dbReference type="GO" id="GO:0006979">
    <property type="term" value="P:response to oxidative stress"/>
    <property type="evidence" value="ECO:0007669"/>
    <property type="project" value="InterPro"/>
</dbReference>
<keyword evidence="2" id="KW-0964">Secreted</keyword>
<dbReference type="OrthoDB" id="823504at2759"/>
<dbReference type="PANTHER" id="PTHR11475:SF4">
    <property type="entry name" value="CHORION PEROXIDASE"/>
    <property type="match status" value="1"/>
</dbReference>
<dbReference type="PANTHER" id="PTHR11475">
    <property type="entry name" value="OXIDASE/PEROXIDASE"/>
    <property type="match status" value="1"/>
</dbReference>
<keyword evidence="4" id="KW-0325">Glycoprotein</keyword>
<evidence type="ECO:0000256" key="6">
    <source>
        <dbReference type="SAM" id="MobiDB-lite"/>
    </source>
</evidence>
<dbReference type="Proteomes" id="UP000594262">
    <property type="component" value="Unplaced"/>
</dbReference>
<dbReference type="GO" id="GO:0046872">
    <property type="term" value="F:metal ion binding"/>
    <property type="evidence" value="ECO:0007669"/>
    <property type="project" value="UniProtKB-KW"/>
</dbReference>
<feature type="signal peptide" evidence="7">
    <location>
        <begin position="1"/>
        <end position="21"/>
    </location>
</feature>
<keyword evidence="5" id="KW-0479">Metal-binding</keyword>
<keyword evidence="5" id="KW-0408">Iron</keyword>
<dbReference type="EnsemblMetazoa" id="CLYHEMT013939.1">
    <property type="protein sequence ID" value="CLYHEMP013939.1"/>
    <property type="gene ID" value="CLYHEMG013939"/>
</dbReference>
<dbReference type="GO" id="GO:0020037">
    <property type="term" value="F:heme binding"/>
    <property type="evidence" value="ECO:0007669"/>
    <property type="project" value="InterPro"/>
</dbReference>
<dbReference type="InterPro" id="IPR010255">
    <property type="entry name" value="Haem_peroxidase_sf"/>
</dbReference>
<reference evidence="8" key="1">
    <citation type="submission" date="2021-01" db="UniProtKB">
        <authorList>
            <consortium name="EnsemblMetazoa"/>
        </authorList>
    </citation>
    <scope>IDENTIFICATION</scope>
</reference>
<evidence type="ECO:0000256" key="2">
    <source>
        <dbReference type="ARBA" id="ARBA00022525"/>
    </source>
</evidence>